<accession>A0AAV0NMR1</accession>
<organism evidence="2 3">
    <name type="scientific">Linum tenue</name>
    <dbReference type="NCBI Taxonomy" id="586396"/>
    <lineage>
        <taxon>Eukaryota</taxon>
        <taxon>Viridiplantae</taxon>
        <taxon>Streptophyta</taxon>
        <taxon>Embryophyta</taxon>
        <taxon>Tracheophyta</taxon>
        <taxon>Spermatophyta</taxon>
        <taxon>Magnoliopsida</taxon>
        <taxon>eudicotyledons</taxon>
        <taxon>Gunneridae</taxon>
        <taxon>Pentapetalae</taxon>
        <taxon>rosids</taxon>
        <taxon>fabids</taxon>
        <taxon>Malpighiales</taxon>
        <taxon>Linaceae</taxon>
        <taxon>Linum</taxon>
    </lineage>
</organism>
<dbReference type="EMBL" id="CAMGYJ010000008">
    <property type="protein sequence ID" value="CAI0459641.1"/>
    <property type="molecule type" value="Genomic_DNA"/>
</dbReference>
<evidence type="ECO:0000313" key="3">
    <source>
        <dbReference type="Proteomes" id="UP001154282"/>
    </source>
</evidence>
<reference evidence="2" key="1">
    <citation type="submission" date="2022-08" db="EMBL/GenBank/DDBJ databases">
        <authorList>
            <person name="Gutierrez-Valencia J."/>
        </authorList>
    </citation>
    <scope>NUCLEOTIDE SEQUENCE</scope>
</reference>
<dbReference type="AlphaFoldDB" id="A0AAV0NMR1"/>
<dbReference type="PANTHER" id="PTHR46033:SF8">
    <property type="entry name" value="PROTEIN MAINTENANCE OF MERISTEMS-LIKE"/>
    <property type="match status" value="1"/>
</dbReference>
<dbReference type="InterPro" id="IPR019557">
    <property type="entry name" value="AminoTfrase-like_pln_mobile"/>
</dbReference>
<comment type="caution">
    <text evidence="2">The sequence shown here is derived from an EMBL/GenBank/DDBJ whole genome shotgun (WGS) entry which is preliminary data.</text>
</comment>
<evidence type="ECO:0000313" key="2">
    <source>
        <dbReference type="EMBL" id="CAI0459641.1"/>
    </source>
</evidence>
<dbReference type="InterPro" id="IPR044824">
    <property type="entry name" value="MAIN-like"/>
</dbReference>
<evidence type="ECO:0000259" key="1">
    <source>
        <dbReference type="Pfam" id="PF10536"/>
    </source>
</evidence>
<dbReference type="Proteomes" id="UP001154282">
    <property type="component" value="Unassembled WGS sequence"/>
</dbReference>
<gene>
    <name evidence="2" type="ORF">LITE_LOCUS34105</name>
</gene>
<name>A0AAV0NMR1_9ROSI</name>
<sequence>MEMNNNLLKAMVERWRKETHTFHLMEGEMTITVKDIAMLTELLINGDVIIMSSSSSPNVSQIMGRRSDRIRSRCVTHACWPHGPPFLVSRVTIEAFFNETPHSTPVFPSIGVATETHIL</sequence>
<dbReference type="Pfam" id="PF10536">
    <property type="entry name" value="PMD"/>
    <property type="match status" value="1"/>
</dbReference>
<keyword evidence="3" id="KW-1185">Reference proteome</keyword>
<protein>
    <recommendedName>
        <fullName evidence="1">Aminotransferase-like plant mobile domain-containing protein</fullName>
    </recommendedName>
</protein>
<dbReference type="PANTHER" id="PTHR46033">
    <property type="entry name" value="PROTEIN MAIN-LIKE 2"/>
    <property type="match status" value="1"/>
</dbReference>
<feature type="domain" description="Aminotransferase-like plant mobile" evidence="1">
    <location>
        <begin position="2"/>
        <end position="63"/>
    </location>
</feature>
<proteinExistence type="predicted"/>
<dbReference type="GO" id="GO:0010073">
    <property type="term" value="P:meristem maintenance"/>
    <property type="evidence" value="ECO:0007669"/>
    <property type="project" value="InterPro"/>
</dbReference>